<dbReference type="Proteomes" id="UP001341840">
    <property type="component" value="Unassembled WGS sequence"/>
</dbReference>
<comment type="caution">
    <text evidence="1">The sequence shown here is derived from an EMBL/GenBank/DDBJ whole genome shotgun (WGS) entry which is preliminary data.</text>
</comment>
<gene>
    <name evidence="1" type="ORF">PIB30_012925</name>
</gene>
<organism evidence="1 2">
    <name type="scientific">Stylosanthes scabra</name>
    <dbReference type="NCBI Taxonomy" id="79078"/>
    <lineage>
        <taxon>Eukaryota</taxon>
        <taxon>Viridiplantae</taxon>
        <taxon>Streptophyta</taxon>
        <taxon>Embryophyta</taxon>
        <taxon>Tracheophyta</taxon>
        <taxon>Spermatophyta</taxon>
        <taxon>Magnoliopsida</taxon>
        <taxon>eudicotyledons</taxon>
        <taxon>Gunneridae</taxon>
        <taxon>Pentapetalae</taxon>
        <taxon>rosids</taxon>
        <taxon>fabids</taxon>
        <taxon>Fabales</taxon>
        <taxon>Fabaceae</taxon>
        <taxon>Papilionoideae</taxon>
        <taxon>50 kb inversion clade</taxon>
        <taxon>dalbergioids sensu lato</taxon>
        <taxon>Dalbergieae</taxon>
        <taxon>Pterocarpus clade</taxon>
        <taxon>Stylosanthes</taxon>
    </lineage>
</organism>
<dbReference type="SUPFAM" id="SSF54001">
    <property type="entry name" value="Cysteine proteinases"/>
    <property type="match status" value="1"/>
</dbReference>
<keyword evidence="2" id="KW-1185">Reference proteome</keyword>
<reference evidence="1 2" key="1">
    <citation type="journal article" date="2023" name="Plants (Basel)">
        <title>Bridging the Gap: Combining Genomics and Transcriptomics Approaches to Understand Stylosanthes scabra, an Orphan Legume from the Brazilian Caatinga.</title>
        <authorList>
            <person name="Ferreira-Neto J.R.C."/>
            <person name="da Silva M.D."/>
            <person name="Binneck E."/>
            <person name="de Melo N.F."/>
            <person name="da Silva R.H."/>
            <person name="de Melo A.L.T.M."/>
            <person name="Pandolfi V."/>
            <person name="Bustamante F.O."/>
            <person name="Brasileiro-Vidal A.C."/>
            <person name="Benko-Iseppon A.M."/>
        </authorList>
    </citation>
    <scope>NUCLEOTIDE SEQUENCE [LARGE SCALE GENOMIC DNA]</scope>
    <source>
        <tissue evidence="1">Leaves</tissue>
    </source>
</reference>
<proteinExistence type="predicted"/>
<dbReference type="InterPro" id="IPR038765">
    <property type="entry name" value="Papain-like_cys_pep_sf"/>
</dbReference>
<evidence type="ECO:0000313" key="1">
    <source>
        <dbReference type="EMBL" id="MED6204878.1"/>
    </source>
</evidence>
<evidence type="ECO:0000313" key="2">
    <source>
        <dbReference type="Proteomes" id="UP001341840"/>
    </source>
</evidence>
<evidence type="ECO:0008006" key="3">
    <source>
        <dbReference type="Google" id="ProtNLM"/>
    </source>
</evidence>
<dbReference type="Gene3D" id="3.40.395.10">
    <property type="entry name" value="Adenoviral Proteinase, Chain A"/>
    <property type="match status" value="1"/>
</dbReference>
<name>A0ABU6Y844_9FABA</name>
<dbReference type="EMBL" id="JASCZI010241688">
    <property type="protein sequence ID" value="MED6204878.1"/>
    <property type="molecule type" value="Genomic_DNA"/>
</dbReference>
<protein>
    <recommendedName>
        <fullName evidence="3">Ubiquitin-like protease family profile domain-containing protein</fullName>
    </recommendedName>
</protein>
<sequence length="115" mass="13906">MEPPSFDMGVEPHLLTPQTMDAIEEIDDQLPATEKSKLGFPMQQRMFEKYEHRWRDPKSRKPHEISTLLNIDEYLGYMEKDRLQSHRFLFAPVLCFEHWWLYVLDVEKKHLFVLD</sequence>
<accession>A0ABU6Y844</accession>